<evidence type="ECO:0000256" key="1">
    <source>
        <dbReference type="PROSITE-ProRule" id="PRU00175"/>
    </source>
</evidence>
<protein>
    <recommendedName>
        <fullName evidence="3">RING-type domain-containing protein</fullName>
    </recommendedName>
</protein>
<feature type="region of interest" description="Disordered" evidence="2">
    <location>
        <begin position="279"/>
        <end position="303"/>
    </location>
</feature>
<evidence type="ECO:0000259" key="3">
    <source>
        <dbReference type="PROSITE" id="PS50089"/>
    </source>
</evidence>
<comment type="caution">
    <text evidence="4">The sequence shown here is derived from an EMBL/GenBank/DDBJ whole genome shotgun (WGS) entry which is preliminary data.</text>
</comment>
<organism evidence="4 5">
    <name type="scientific">Stemphylium lycopersici</name>
    <name type="common">Tomato gray leaf spot disease fungus</name>
    <name type="synonym">Thyrospora lycopersici</name>
    <dbReference type="NCBI Taxonomy" id="183478"/>
    <lineage>
        <taxon>Eukaryota</taxon>
        <taxon>Fungi</taxon>
        <taxon>Dikarya</taxon>
        <taxon>Ascomycota</taxon>
        <taxon>Pezizomycotina</taxon>
        <taxon>Dothideomycetes</taxon>
        <taxon>Pleosporomycetidae</taxon>
        <taxon>Pleosporales</taxon>
        <taxon>Pleosporineae</taxon>
        <taxon>Pleosporaceae</taxon>
        <taxon>Stemphylium</taxon>
    </lineage>
</organism>
<dbReference type="Proteomes" id="UP000249619">
    <property type="component" value="Unassembled WGS sequence"/>
</dbReference>
<dbReference type="InterPro" id="IPR001841">
    <property type="entry name" value="Znf_RING"/>
</dbReference>
<dbReference type="InterPro" id="IPR013083">
    <property type="entry name" value="Znf_RING/FYVE/PHD"/>
</dbReference>
<dbReference type="SUPFAM" id="SSF57850">
    <property type="entry name" value="RING/U-box"/>
    <property type="match status" value="1"/>
</dbReference>
<evidence type="ECO:0000313" key="5">
    <source>
        <dbReference type="Proteomes" id="UP000249619"/>
    </source>
</evidence>
<reference evidence="5" key="1">
    <citation type="submission" date="2018-05" db="EMBL/GenBank/DDBJ databases">
        <title>Draft genome sequence of Stemphylium lycopersici strain CIDEFI 213.</title>
        <authorList>
            <person name="Medina R."/>
            <person name="Franco M.E.E."/>
            <person name="Lucentini C.G."/>
            <person name="Saparrat M.C.N."/>
            <person name="Balatti P.A."/>
        </authorList>
    </citation>
    <scope>NUCLEOTIDE SEQUENCE [LARGE SCALE GENOMIC DNA]</scope>
    <source>
        <strain evidence="5">CIDEFI 213</strain>
    </source>
</reference>
<evidence type="ECO:0000313" key="4">
    <source>
        <dbReference type="EMBL" id="RAR05587.1"/>
    </source>
</evidence>
<accession>A0A364MWR9</accession>
<dbReference type="STRING" id="183478.A0A364MWR9"/>
<feature type="compositionally biased region" description="Basic and acidic residues" evidence="2">
    <location>
        <begin position="215"/>
        <end position="225"/>
    </location>
</feature>
<proteinExistence type="predicted"/>
<feature type="compositionally biased region" description="Polar residues" evidence="2">
    <location>
        <begin position="279"/>
        <end position="290"/>
    </location>
</feature>
<name>A0A364MWR9_STELY</name>
<dbReference type="Gene3D" id="3.30.40.10">
    <property type="entry name" value="Zinc/RING finger domain, C3HC4 (zinc finger)"/>
    <property type="match status" value="1"/>
</dbReference>
<keyword evidence="5" id="KW-1185">Reference proteome</keyword>
<dbReference type="PROSITE" id="PS50089">
    <property type="entry name" value="ZF_RING_2"/>
    <property type="match status" value="1"/>
</dbReference>
<keyword evidence="1" id="KW-0863">Zinc-finger</keyword>
<dbReference type="GO" id="GO:0008270">
    <property type="term" value="F:zinc ion binding"/>
    <property type="evidence" value="ECO:0007669"/>
    <property type="project" value="UniProtKB-KW"/>
</dbReference>
<keyword evidence="1" id="KW-0479">Metal-binding</keyword>
<sequence length="731" mass="83905">MPLHSKGDNELVMVRNRQTGDIEIRRADEFSRVRPFLAIEDRTLHYIGSDRTRVCRCSSPERHFVRTFNVASESTHLNANLTLYMNRHCLESCTIAAFRTYRRRREAQWAKDAVFVDEFHYANFDKTLLCRCLRPSSHEYGRPRNLEIVEQCAEFFCLYKEAMKVSREQWRRIDGDSPPSYTPEPQVEYSRSTKPRFESSPYCRMPSHEPMNSEEQSRRRSEPEMRIRSIAERMAPGISRHRCKDSAMQQGPEMPPKVWHDGRPSLWKVPDSTFSEVSTPLGSTFSSPTGAPNAAGKIPSKHRSISMDSAHRASTSTYWTQIQRDAGVGEEDLGPEPLYPVGARLDTAFCMRPILLGVQNVPIVYKPYDDEPSPALSELASREYVAELPAATYVPELSSDTPRYRNIPTLKNLEGRDWDTVSELEAKSAFGTAHVEELPNCTSRNTRSAARLSSLFEQVMNIAELSVPNQDEYLHRVEFFSRGHSAFDGACQICKKSYRGENMRALVLPGCSHSMHESCFLCRLQTVDHQFGKCPICQEILCRRSLADRIGTDREAIFGSRFTPLPNEIRIEFPQRSEVVKYRSEEEVAVAQLRLLKDYVDVHAEEVFHQWEANRAEPDWYAGVVRPVVRLYQGWNTTSHSQYFADAEAFLKLVAWAELERLMNVSRVETRRAPNVDAMFPQLAGLHQKFLWAIERYEEEKVTWETNVSGIVWCDKIASNTIRVAMSSHTS</sequence>
<feature type="domain" description="RING-type" evidence="3">
    <location>
        <begin position="491"/>
        <end position="538"/>
    </location>
</feature>
<keyword evidence="1" id="KW-0862">Zinc</keyword>
<dbReference type="EMBL" id="QGDH01000129">
    <property type="protein sequence ID" value="RAR05587.1"/>
    <property type="molecule type" value="Genomic_DNA"/>
</dbReference>
<dbReference type="SMART" id="SM00184">
    <property type="entry name" value="RING"/>
    <property type="match status" value="1"/>
</dbReference>
<feature type="region of interest" description="Disordered" evidence="2">
    <location>
        <begin position="171"/>
        <end position="225"/>
    </location>
</feature>
<evidence type="ECO:0000256" key="2">
    <source>
        <dbReference type="SAM" id="MobiDB-lite"/>
    </source>
</evidence>
<dbReference type="AlphaFoldDB" id="A0A364MWR9"/>
<gene>
    <name evidence="4" type="ORF">DDE83_007297</name>
</gene>